<dbReference type="InterPro" id="IPR001965">
    <property type="entry name" value="Znf_PHD"/>
</dbReference>
<keyword evidence="8" id="KW-1185">Reference proteome</keyword>
<evidence type="ECO:0000313" key="8">
    <source>
        <dbReference type="Proteomes" id="UP001153737"/>
    </source>
</evidence>
<name>A0A9N9SNF8_PHACE</name>
<dbReference type="EMBL" id="OU896714">
    <property type="protein sequence ID" value="CAG9824533.1"/>
    <property type="molecule type" value="Genomic_DNA"/>
</dbReference>
<protein>
    <recommendedName>
        <fullName evidence="6">PHD-type domain-containing protein</fullName>
    </recommendedName>
</protein>
<dbReference type="AlphaFoldDB" id="A0A9N9SNF8"/>
<dbReference type="SMART" id="SM00249">
    <property type="entry name" value="PHD"/>
    <property type="match status" value="1"/>
</dbReference>
<feature type="coiled-coil region" evidence="5">
    <location>
        <begin position="130"/>
        <end position="174"/>
    </location>
</feature>
<dbReference type="PANTHER" id="PTHR11505">
    <property type="entry name" value="L1 TRANSPOSABLE ELEMENT-RELATED"/>
    <property type="match status" value="1"/>
</dbReference>
<dbReference type="GO" id="GO:0008270">
    <property type="term" value="F:zinc ion binding"/>
    <property type="evidence" value="ECO:0007669"/>
    <property type="project" value="UniProtKB-KW"/>
</dbReference>
<dbReference type="PROSITE" id="PS01359">
    <property type="entry name" value="ZF_PHD_1"/>
    <property type="match status" value="1"/>
</dbReference>
<evidence type="ECO:0000259" key="6">
    <source>
        <dbReference type="PROSITE" id="PS50016"/>
    </source>
</evidence>
<dbReference type="Gene3D" id="3.30.40.10">
    <property type="entry name" value="Zinc/RING finger domain, C3HC4 (zinc finger)"/>
    <property type="match status" value="1"/>
</dbReference>
<feature type="domain" description="PHD-type" evidence="6">
    <location>
        <begin position="2"/>
        <end position="60"/>
    </location>
</feature>
<evidence type="ECO:0000256" key="2">
    <source>
        <dbReference type="ARBA" id="ARBA00022771"/>
    </source>
</evidence>
<evidence type="ECO:0000256" key="3">
    <source>
        <dbReference type="ARBA" id="ARBA00022833"/>
    </source>
</evidence>
<dbReference type="InterPro" id="IPR011011">
    <property type="entry name" value="Znf_FYVE_PHD"/>
</dbReference>
<keyword evidence="1" id="KW-0479">Metal-binding</keyword>
<dbReference type="SUPFAM" id="SSF57903">
    <property type="entry name" value="FYVE/PHD zinc finger"/>
    <property type="match status" value="1"/>
</dbReference>
<evidence type="ECO:0000256" key="4">
    <source>
        <dbReference type="PROSITE-ProRule" id="PRU00146"/>
    </source>
</evidence>
<dbReference type="OrthoDB" id="6761697at2759"/>
<reference evidence="7" key="2">
    <citation type="submission" date="2022-10" db="EMBL/GenBank/DDBJ databases">
        <authorList>
            <consortium name="ENA_rothamsted_submissions"/>
            <consortium name="culmorum"/>
            <person name="King R."/>
        </authorList>
    </citation>
    <scope>NUCLEOTIDE SEQUENCE</scope>
</reference>
<accession>A0A9N9SNF8</accession>
<dbReference type="Gene3D" id="3.30.70.1820">
    <property type="entry name" value="L1 transposable element, RRM domain"/>
    <property type="match status" value="1"/>
</dbReference>
<proteinExistence type="predicted"/>
<evidence type="ECO:0000256" key="5">
    <source>
        <dbReference type="SAM" id="Coils"/>
    </source>
</evidence>
<sequence length="279" mass="31620">MQSICKYCVQHITKKSPGLQCSGFCQLHYHFKCVNLTVDQHRLLKSVPGSSWKCPACAVADANNSLRTAATGAETATNISSAVDVLEAEDGESNIQGSTKIFISMRDELRAMRRSQEELINSVSFCSAKISDFEKSLVEIRSTMKELEKMKEENNVLKKQVSDLNLKVNDIEQTSRLNNTEIQGIPENRNENLKTVVGEISRFLGVDILDKIETVHRVQSNKNNENRPRNIIVRFNSRELRDQLLASAKAKRQNSDNTIRRSIRRRVNLQRPIIINSYG</sequence>
<gene>
    <name evidence="7" type="ORF">PHAECO_LOCUS11693</name>
</gene>
<dbReference type="InterPro" id="IPR004244">
    <property type="entry name" value="Transposase_22"/>
</dbReference>
<evidence type="ECO:0000313" key="7">
    <source>
        <dbReference type="EMBL" id="CAG9824533.1"/>
    </source>
</evidence>
<dbReference type="PROSITE" id="PS50016">
    <property type="entry name" value="ZF_PHD_2"/>
    <property type="match status" value="1"/>
</dbReference>
<organism evidence="7 8">
    <name type="scientific">Phaedon cochleariae</name>
    <name type="common">Mustard beetle</name>
    <dbReference type="NCBI Taxonomy" id="80249"/>
    <lineage>
        <taxon>Eukaryota</taxon>
        <taxon>Metazoa</taxon>
        <taxon>Ecdysozoa</taxon>
        <taxon>Arthropoda</taxon>
        <taxon>Hexapoda</taxon>
        <taxon>Insecta</taxon>
        <taxon>Pterygota</taxon>
        <taxon>Neoptera</taxon>
        <taxon>Endopterygota</taxon>
        <taxon>Coleoptera</taxon>
        <taxon>Polyphaga</taxon>
        <taxon>Cucujiformia</taxon>
        <taxon>Chrysomeloidea</taxon>
        <taxon>Chrysomelidae</taxon>
        <taxon>Chrysomelinae</taxon>
        <taxon>Chrysomelini</taxon>
        <taxon>Phaedon</taxon>
    </lineage>
</organism>
<dbReference type="InterPro" id="IPR019787">
    <property type="entry name" value="Znf_PHD-finger"/>
</dbReference>
<dbReference type="Proteomes" id="UP001153737">
    <property type="component" value="Chromosome 8"/>
</dbReference>
<keyword evidence="2 4" id="KW-0863">Zinc-finger</keyword>
<keyword evidence="5" id="KW-0175">Coiled coil</keyword>
<dbReference type="InterPro" id="IPR019786">
    <property type="entry name" value="Zinc_finger_PHD-type_CS"/>
</dbReference>
<reference evidence="7" key="1">
    <citation type="submission" date="2022-01" db="EMBL/GenBank/DDBJ databases">
        <authorList>
            <person name="King R."/>
        </authorList>
    </citation>
    <scope>NUCLEOTIDE SEQUENCE</scope>
</reference>
<dbReference type="InterPro" id="IPR013083">
    <property type="entry name" value="Znf_RING/FYVE/PHD"/>
</dbReference>
<keyword evidence="3" id="KW-0862">Zinc</keyword>
<evidence type="ECO:0000256" key="1">
    <source>
        <dbReference type="ARBA" id="ARBA00022723"/>
    </source>
</evidence>